<feature type="compositionally biased region" description="Polar residues" evidence="7">
    <location>
        <begin position="793"/>
        <end position="802"/>
    </location>
</feature>
<dbReference type="GO" id="GO:0015630">
    <property type="term" value="C:microtubule cytoskeleton"/>
    <property type="evidence" value="ECO:0007669"/>
    <property type="project" value="InterPro"/>
</dbReference>
<feature type="compositionally biased region" description="Polar residues" evidence="7">
    <location>
        <begin position="732"/>
        <end position="742"/>
    </location>
</feature>
<feature type="compositionally biased region" description="Basic and acidic residues" evidence="7">
    <location>
        <begin position="396"/>
        <end position="406"/>
    </location>
</feature>
<keyword evidence="4 6" id="KW-0175">Coiled coil</keyword>
<dbReference type="Pfam" id="PF05672">
    <property type="entry name" value="MAP7"/>
    <property type="match status" value="1"/>
</dbReference>
<evidence type="ECO:0000256" key="3">
    <source>
        <dbReference type="ARBA" id="ARBA00022490"/>
    </source>
</evidence>
<feature type="compositionally biased region" description="Low complexity" evidence="7">
    <location>
        <begin position="345"/>
        <end position="381"/>
    </location>
</feature>
<proteinExistence type="inferred from homology"/>
<evidence type="ECO:0000256" key="4">
    <source>
        <dbReference type="ARBA" id="ARBA00023054"/>
    </source>
</evidence>
<dbReference type="EMBL" id="GALX01003634">
    <property type="protein sequence ID" value="JAB64832.1"/>
    <property type="molecule type" value="Transcribed_RNA"/>
</dbReference>
<feature type="compositionally biased region" description="Basic and acidic residues" evidence="7">
    <location>
        <begin position="688"/>
        <end position="717"/>
    </location>
</feature>
<feature type="compositionally biased region" description="Basic and acidic residues" evidence="7">
    <location>
        <begin position="743"/>
        <end position="786"/>
    </location>
</feature>
<feature type="coiled-coil region" evidence="6">
    <location>
        <begin position="46"/>
        <end position="78"/>
    </location>
</feature>
<evidence type="ECO:0000313" key="8">
    <source>
        <dbReference type="EMBL" id="JAB64832.1"/>
    </source>
</evidence>
<name>V5GT59_ANOGL</name>
<feature type="compositionally biased region" description="Polar residues" evidence="7">
    <location>
        <begin position="283"/>
        <end position="292"/>
    </location>
</feature>
<comment type="subcellular location">
    <subcellularLocation>
        <location evidence="1">Cytoplasm</location>
        <location evidence="1">Cytoskeleton</location>
    </subcellularLocation>
</comment>
<evidence type="ECO:0000256" key="6">
    <source>
        <dbReference type="SAM" id="Coils"/>
    </source>
</evidence>
<feature type="region of interest" description="Disordered" evidence="7">
    <location>
        <begin position="454"/>
        <end position="517"/>
    </location>
</feature>
<evidence type="ECO:0000256" key="1">
    <source>
        <dbReference type="ARBA" id="ARBA00004245"/>
    </source>
</evidence>
<dbReference type="InterPro" id="IPR051483">
    <property type="entry name" value="MAP7_domain-containing"/>
</dbReference>
<feature type="compositionally biased region" description="Basic and acidic residues" evidence="7">
    <location>
        <begin position="177"/>
        <end position="187"/>
    </location>
</feature>
<protein>
    <submittedName>
        <fullName evidence="8">Uncharacterized protein</fullName>
    </submittedName>
</protein>
<feature type="region of interest" description="Disordered" evidence="7">
    <location>
        <begin position="171"/>
        <end position="442"/>
    </location>
</feature>
<dbReference type="PANTHER" id="PTHR15073:SF18">
    <property type="entry name" value="ENSCONSIN, ISOFORM F"/>
    <property type="match status" value="1"/>
</dbReference>
<dbReference type="InterPro" id="IPR008604">
    <property type="entry name" value="MAP7_fam"/>
</dbReference>
<reference evidence="8" key="1">
    <citation type="submission" date="2013-07" db="EMBL/GenBank/DDBJ databases">
        <title>Midgut Transcriptome Profiling of Anoplphora glabripennis, a Lignocellulose Degrading, Wood-Boring Cerambycid.</title>
        <authorList>
            <person name="Scully E.D."/>
            <person name="Hoover K."/>
            <person name="Carlson J.E."/>
            <person name="Tien M."/>
            <person name="Geib S.M."/>
        </authorList>
    </citation>
    <scope>NUCLEOTIDE SEQUENCE</scope>
</reference>
<comment type="similarity">
    <text evidence="2">Belongs to the MAP7 family.</text>
</comment>
<keyword evidence="3" id="KW-0963">Cytoplasm</keyword>
<keyword evidence="5" id="KW-0206">Cytoskeleton</keyword>
<dbReference type="GO" id="GO:0000226">
    <property type="term" value="P:microtubule cytoskeleton organization"/>
    <property type="evidence" value="ECO:0007669"/>
    <property type="project" value="InterPro"/>
</dbReference>
<organism evidence="8">
    <name type="scientific">Anoplophora glabripennis</name>
    <name type="common">Asian longhorn beetle</name>
    <name type="synonym">Anoplophora nobilis</name>
    <dbReference type="NCBI Taxonomy" id="217634"/>
    <lineage>
        <taxon>Eukaryota</taxon>
        <taxon>Metazoa</taxon>
        <taxon>Ecdysozoa</taxon>
        <taxon>Arthropoda</taxon>
        <taxon>Hexapoda</taxon>
        <taxon>Insecta</taxon>
        <taxon>Pterygota</taxon>
        <taxon>Neoptera</taxon>
        <taxon>Endopterygota</taxon>
        <taxon>Coleoptera</taxon>
        <taxon>Polyphaga</taxon>
        <taxon>Cucujiformia</taxon>
        <taxon>Chrysomeloidea</taxon>
        <taxon>Cerambycidae</taxon>
        <taxon>Lamiinae</taxon>
        <taxon>Lamiini</taxon>
        <taxon>Anoplophora</taxon>
    </lineage>
</organism>
<dbReference type="PANTHER" id="PTHR15073">
    <property type="entry name" value="MICROTUBULE-ASSOCIATED PROTEIN"/>
    <property type="match status" value="1"/>
</dbReference>
<evidence type="ECO:0000256" key="2">
    <source>
        <dbReference type="ARBA" id="ARBA00007525"/>
    </source>
</evidence>
<feature type="region of interest" description="Disordered" evidence="7">
    <location>
        <begin position="542"/>
        <end position="570"/>
    </location>
</feature>
<feature type="compositionally biased region" description="Basic and acidic residues" evidence="7">
    <location>
        <begin position="481"/>
        <end position="490"/>
    </location>
</feature>
<evidence type="ECO:0000256" key="7">
    <source>
        <dbReference type="SAM" id="MobiDB-lite"/>
    </source>
</evidence>
<dbReference type="AlphaFoldDB" id="V5GT59"/>
<accession>V5GT59</accession>
<feature type="coiled-coil region" evidence="6">
    <location>
        <begin position="102"/>
        <end position="133"/>
    </location>
</feature>
<feature type="region of interest" description="Disordered" evidence="7">
    <location>
        <begin position="688"/>
        <end position="805"/>
    </location>
</feature>
<evidence type="ECO:0000256" key="5">
    <source>
        <dbReference type="ARBA" id="ARBA00023212"/>
    </source>
</evidence>
<feature type="compositionally biased region" description="Basic and acidic residues" evidence="7">
    <location>
        <begin position="542"/>
        <end position="561"/>
    </location>
</feature>
<sequence>MAENGRDILEQSKTPVVMDQVVAHTRRQPPEIDLDKEARLRCVKDRQNEERQKKLEEIKAQALAAQRFKEQKEEERRRRLEELRTRDDVRRQQVEERKRAINDAERDRLESILRRNQEREQRIEAKKRNEKSNIVFAFGSSTPRMLDPTDLSVSFWGQRRATSIQNITCSTSSLTRRQSERDLDVGNKKRATSATGLERSGESSIPITPAGCASGYTGRRRTDLVPTIPSRDSSFSSSRKSLNHSPGRAYSMSRLDQLAKPRRRPDLPSLAETSPNPRPLSSPRISSVTRSMSHLAVSKSGPSPTRRPLSKADSRSMHHLSGDGALSAPRTTRTTQLREQKLHVSSNCSEASSRPSSSLSQQSTNSVTSSVSVSRRPAATPRRPRPASIAVTGITHDLKNSDKSAETKPPLPKTRKSISRTHEKSQLKNKIKSPVDSIPKEKIGVSVAQNVVNKAANDEAQQKPPDTAPVIQQKPTVEDGPPEKVEKTEEVQPIQPSVTKENSEENVPDSEKSDIGLVAEKVSEQPVTDLKAAEVIEEKPLEVKTEKEEKREEIKTEEVKPDPQTVTAEEITTDNLTNAENNEMTTSITKVRINTEEEAKAALAERRRLIREEAERQAELERLRIEAEAKAELERQQREEEQVRQLIELQRQAEQERLKEAIREAQKREEEERLKREEEQRLKLLKEEAEKKAREDAERQKAELQERLKNEEKEREARRKRVEAIMLRTRGKNNANLPSQQSTDDKNENKSEEENKVNEENKLNVEEKLNEENKKNDDNKLKEENKVNGTKIVDQQENGTTKNGKDVDIVDNIIPAEIVKNANTVTIETMNSTDTINSNNSWQDTQQYDSLM</sequence>
<feature type="compositionally biased region" description="Low complexity" evidence="7">
    <location>
        <begin position="230"/>
        <end position="245"/>
    </location>
</feature>